<dbReference type="AlphaFoldDB" id="A0A520MZL7"/>
<dbReference type="InterPro" id="IPR016047">
    <property type="entry name" value="M23ase_b-sheet_dom"/>
</dbReference>
<evidence type="ECO:0000256" key="4">
    <source>
        <dbReference type="ARBA" id="ARBA00022723"/>
    </source>
</evidence>
<dbReference type="InterPro" id="IPR050570">
    <property type="entry name" value="Cell_wall_metabolism_enzyme"/>
</dbReference>
<accession>A0A520MZL7</accession>
<evidence type="ECO:0000313" key="12">
    <source>
        <dbReference type="Proteomes" id="UP000319384"/>
    </source>
</evidence>
<feature type="transmembrane region" description="Helical" evidence="8">
    <location>
        <begin position="9"/>
        <end position="28"/>
    </location>
</feature>
<dbReference type="InterPro" id="IPR045834">
    <property type="entry name" value="Csd3_N2"/>
</dbReference>
<dbReference type="GO" id="GO:0004222">
    <property type="term" value="F:metalloendopeptidase activity"/>
    <property type="evidence" value="ECO:0007669"/>
    <property type="project" value="TreeGrafter"/>
</dbReference>
<keyword evidence="8" id="KW-0472">Membrane</keyword>
<keyword evidence="7" id="KW-0482">Metalloprotease</keyword>
<protein>
    <submittedName>
        <fullName evidence="11">M23 family metallopeptidase</fullName>
    </submittedName>
</protein>
<dbReference type="CDD" id="cd12797">
    <property type="entry name" value="M23_peptidase"/>
    <property type="match status" value="1"/>
</dbReference>
<gene>
    <name evidence="11" type="ORF">EVA95_01785</name>
</gene>
<reference evidence="11 12" key="1">
    <citation type="submission" date="2019-02" db="EMBL/GenBank/DDBJ databases">
        <title>Prokaryotic population dynamics and viral predation in marine succession experiment using metagenomics: the confinement effect.</title>
        <authorList>
            <person name="Haro-Moreno J.M."/>
            <person name="Rodriguez-Valera F."/>
            <person name="Lopez-Perez M."/>
        </authorList>
    </citation>
    <scope>NUCLEOTIDE SEQUENCE [LARGE SCALE GENOMIC DNA]</scope>
    <source>
        <strain evidence="11">MED-G162</strain>
    </source>
</reference>
<dbReference type="Proteomes" id="UP000319384">
    <property type="component" value="Unassembled WGS sequence"/>
</dbReference>
<dbReference type="EMBL" id="SHBH01000009">
    <property type="protein sequence ID" value="RZO26661.1"/>
    <property type="molecule type" value="Genomic_DNA"/>
</dbReference>
<comment type="cofactor">
    <cofactor evidence="1">
        <name>Zn(2+)</name>
        <dbReference type="ChEBI" id="CHEBI:29105"/>
    </cofactor>
</comment>
<name>A0A520MZL7_9GAMM</name>
<evidence type="ECO:0000313" key="11">
    <source>
        <dbReference type="EMBL" id="RZO26661.1"/>
    </source>
</evidence>
<evidence type="ECO:0000256" key="3">
    <source>
        <dbReference type="ARBA" id="ARBA00022670"/>
    </source>
</evidence>
<keyword evidence="8" id="KW-0812">Transmembrane</keyword>
<keyword evidence="8" id="KW-1133">Transmembrane helix</keyword>
<evidence type="ECO:0000256" key="2">
    <source>
        <dbReference type="ARBA" id="ARBA00004196"/>
    </source>
</evidence>
<keyword evidence="4" id="KW-0479">Metal-binding</keyword>
<evidence type="ECO:0000259" key="10">
    <source>
        <dbReference type="Pfam" id="PF19425"/>
    </source>
</evidence>
<keyword evidence="6" id="KW-0862">Zinc</keyword>
<evidence type="ECO:0000259" key="9">
    <source>
        <dbReference type="Pfam" id="PF01551"/>
    </source>
</evidence>
<comment type="subcellular location">
    <subcellularLocation>
        <location evidence="2">Cell envelope</location>
    </subcellularLocation>
</comment>
<dbReference type="Pfam" id="PF19425">
    <property type="entry name" value="Csd3_N2"/>
    <property type="match status" value="1"/>
</dbReference>
<dbReference type="GO" id="GO:0006508">
    <property type="term" value="P:proteolysis"/>
    <property type="evidence" value="ECO:0007669"/>
    <property type="project" value="UniProtKB-KW"/>
</dbReference>
<dbReference type="GO" id="GO:0030313">
    <property type="term" value="C:cell envelope"/>
    <property type="evidence" value="ECO:0007669"/>
    <property type="project" value="UniProtKB-SubCell"/>
</dbReference>
<feature type="domain" description="M23ase beta-sheet core" evidence="9">
    <location>
        <begin position="279"/>
        <end position="375"/>
    </location>
</feature>
<sequence>MVGFKKTPIKLIASIFLISSIFIFLIYIDSLDNKPEPIEEVTLSKKLDINLPLIKNKQIHEVRKGDNLSVIFEEKNVPLNTAYQIFDLDKSELLSNIIPGDIMVFNYIGDDLFSIEIMKDQINSIIIKTENKISIEKVKKQTEVINSFGNGSIVSSFYSDAKSVGIPDSIIMDFAYIFGWDIDFIFDVRKGDKFSVIFETDYSQGEKISSGDIIFAEFVNKNERFIAQRFYDDIQGKQYFNEHGDNIKKAFLRAPLDFAYISSHFNPNRIHPILHKIKAHNGVDYAAKRNTPIKASGDGLISFIGRQSGYGRTIEIKHGGNIKTLYAHLERFNTKLKVGSKVKQGEVIGYVGDSGQATGTHLHFEFWQDQIRTDPVKVKLPSAKPVNKAQIEEFRNLLNSSLRKLDEYNSIKNE</sequence>
<dbReference type="Gene3D" id="2.70.70.10">
    <property type="entry name" value="Glucose Permease (Domain IIA)"/>
    <property type="match status" value="1"/>
</dbReference>
<feature type="domain" description="Csd3-like second N-terminal" evidence="10">
    <location>
        <begin position="146"/>
        <end position="267"/>
    </location>
</feature>
<dbReference type="PANTHER" id="PTHR21666">
    <property type="entry name" value="PEPTIDASE-RELATED"/>
    <property type="match status" value="1"/>
</dbReference>
<dbReference type="PANTHER" id="PTHR21666:SF288">
    <property type="entry name" value="CELL DIVISION PROTEIN YTFB"/>
    <property type="match status" value="1"/>
</dbReference>
<evidence type="ECO:0000256" key="5">
    <source>
        <dbReference type="ARBA" id="ARBA00022801"/>
    </source>
</evidence>
<dbReference type="SUPFAM" id="SSF51261">
    <property type="entry name" value="Duplicated hybrid motif"/>
    <property type="match status" value="1"/>
</dbReference>
<keyword evidence="5" id="KW-0378">Hydrolase</keyword>
<evidence type="ECO:0000256" key="8">
    <source>
        <dbReference type="SAM" id="Phobius"/>
    </source>
</evidence>
<evidence type="ECO:0000256" key="6">
    <source>
        <dbReference type="ARBA" id="ARBA00022833"/>
    </source>
</evidence>
<proteinExistence type="predicted"/>
<dbReference type="GO" id="GO:0046872">
    <property type="term" value="F:metal ion binding"/>
    <property type="evidence" value="ECO:0007669"/>
    <property type="project" value="UniProtKB-KW"/>
</dbReference>
<keyword evidence="3" id="KW-0645">Protease</keyword>
<dbReference type="Pfam" id="PF01551">
    <property type="entry name" value="Peptidase_M23"/>
    <property type="match status" value="1"/>
</dbReference>
<evidence type="ECO:0000256" key="1">
    <source>
        <dbReference type="ARBA" id="ARBA00001947"/>
    </source>
</evidence>
<comment type="caution">
    <text evidence="11">The sequence shown here is derived from an EMBL/GenBank/DDBJ whole genome shotgun (WGS) entry which is preliminary data.</text>
</comment>
<dbReference type="Gene3D" id="3.10.450.350">
    <property type="match status" value="2"/>
</dbReference>
<dbReference type="InterPro" id="IPR011055">
    <property type="entry name" value="Dup_hybrid_motif"/>
</dbReference>
<evidence type="ECO:0000256" key="7">
    <source>
        <dbReference type="ARBA" id="ARBA00023049"/>
    </source>
</evidence>
<organism evidence="11 12">
    <name type="scientific">SAR86 cluster bacterium</name>
    <dbReference type="NCBI Taxonomy" id="2030880"/>
    <lineage>
        <taxon>Bacteria</taxon>
        <taxon>Pseudomonadati</taxon>
        <taxon>Pseudomonadota</taxon>
        <taxon>Gammaproteobacteria</taxon>
        <taxon>SAR86 cluster</taxon>
    </lineage>
</organism>